<keyword evidence="3" id="KW-1185">Reference proteome</keyword>
<accession>A0A9P5TKZ9</accession>
<reference evidence="2" key="1">
    <citation type="submission" date="2020-11" db="EMBL/GenBank/DDBJ databases">
        <authorList>
            <consortium name="DOE Joint Genome Institute"/>
            <person name="Ahrendt S."/>
            <person name="Riley R."/>
            <person name="Andreopoulos W."/>
            <person name="LaButti K."/>
            <person name="Pangilinan J."/>
            <person name="Ruiz-duenas F.J."/>
            <person name="Barrasa J.M."/>
            <person name="Sanchez-Garcia M."/>
            <person name="Camarero S."/>
            <person name="Miyauchi S."/>
            <person name="Serrano A."/>
            <person name="Linde D."/>
            <person name="Babiker R."/>
            <person name="Drula E."/>
            <person name="Ayuso-Fernandez I."/>
            <person name="Pacheco R."/>
            <person name="Padilla G."/>
            <person name="Ferreira P."/>
            <person name="Barriuso J."/>
            <person name="Kellner H."/>
            <person name="Castanera R."/>
            <person name="Alfaro M."/>
            <person name="Ramirez L."/>
            <person name="Pisabarro A.G."/>
            <person name="Kuo A."/>
            <person name="Tritt A."/>
            <person name="Lipzen A."/>
            <person name="He G."/>
            <person name="Yan M."/>
            <person name="Ng V."/>
            <person name="Cullen D."/>
            <person name="Martin F."/>
            <person name="Rosso M.-N."/>
            <person name="Henrissat B."/>
            <person name="Hibbett D."/>
            <person name="Martinez A.T."/>
            <person name="Grigoriev I.V."/>
        </authorList>
    </citation>
    <scope>NUCLEOTIDE SEQUENCE</scope>
    <source>
        <strain evidence="2">AH 44721</strain>
    </source>
</reference>
<dbReference type="Proteomes" id="UP000724874">
    <property type="component" value="Unassembled WGS sequence"/>
</dbReference>
<name>A0A9P5TKZ9_GYMJU</name>
<dbReference type="EMBL" id="JADNYJ010000074">
    <property type="protein sequence ID" value="KAF8890796.1"/>
    <property type="molecule type" value="Genomic_DNA"/>
</dbReference>
<feature type="region of interest" description="Disordered" evidence="1">
    <location>
        <begin position="416"/>
        <end position="439"/>
    </location>
</feature>
<sequence>MLYDPFYDYPADPGGVGNSNNNFSAGQNVDSENDHSDFAFDSSKRQLQARNKKIYVNRNFTGTLTLPQPYPGSANGFDGWAKLEPVHLPAVEEPQLTSLPASFTPSVSIDSAVAEAVADVFTPSGYDNNFAASLDASLGATLSNKGFLHEHPGSSYNKVNLGVEQPQLPSSLPYMIPVTDIYGITTYNSETDLYTPNDVANQEALVTSSKGQELSHSSPNDVYQHPSISSALASSIISRNIKITDIHDLYDGGHAAVDCPEPSQAVIHHPIPLKPHNYFEPLQNPTLRARTEPYNHPHPQVNQESPCSQLYPRLEPQLSALPTGEAEIKQKQMSDLAPEPVPQCPALSTSPMSGSLIPVILQARDPSSANGNLNLLAALQVQEQQRQMEHGGNINRADRFLVPGLVQADALFSSASASSSSSFRPSEGYRTIINHQSQD</sequence>
<organism evidence="2 3">
    <name type="scientific">Gymnopilus junonius</name>
    <name type="common">Spectacular rustgill mushroom</name>
    <name type="synonym">Gymnopilus spectabilis subsp. junonius</name>
    <dbReference type="NCBI Taxonomy" id="109634"/>
    <lineage>
        <taxon>Eukaryota</taxon>
        <taxon>Fungi</taxon>
        <taxon>Dikarya</taxon>
        <taxon>Basidiomycota</taxon>
        <taxon>Agaricomycotina</taxon>
        <taxon>Agaricomycetes</taxon>
        <taxon>Agaricomycetidae</taxon>
        <taxon>Agaricales</taxon>
        <taxon>Agaricineae</taxon>
        <taxon>Hymenogastraceae</taxon>
        <taxon>Gymnopilus</taxon>
    </lineage>
</organism>
<evidence type="ECO:0000256" key="1">
    <source>
        <dbReference type="SAM" id="MobiDB-lite"/>
    </source>
</evidence>
<protein>
    <submittedName>
        <fullName evidence="2">Uncharacterized protein</fullName>
    </submittedName>
</protein>
<comment type="caution">
    <text evidence="2">The sequence shown here is derived from an EMBL/GenBank/DDBJ whole genome shotgun (WGS) entry which is preliminary data.</text>
</comment>
<evidence type="ECO:0000313" key="2">
    <source>
        <dbReference type="EMBL" id="KAF8890796.1"/>
    </source>
</evidence>
<evidence type="ECO:0000313" key="3">
    <source>
        <dbReference type="Proteomes" id="UP000724874"/>
    </source>
</evidence>
<gene>
    <name evidence="2" type="ORF">CPB84DRAFT_1749000</name>
</gene>
<proteinExistence type="predicted"/>
<dbReference type="AlphaFoldDB" id="A0A9P5TKZ9"/>